<reference evidence="3 4" key="1">
    <citation type="journal article" date="2008" name="Genome Biol.">
        <title>A genomic analysis of the archaeal system Ignicoccus hospitalis-Nanoarchaeum equitans.</title>
        <authorList>
            <person name="Podar M."/>
            <person name="Anderson I."/>
            <person name="Makarova K.S."/>
            <person name="Elkins J.G."/>
            <person name="Ivanova N."/>
            <person name="Wall M.A."/>
            <person name="Lykidis A."/>
            <person name="Mavromatis K."/>
            <person name="Sun H."/>
            <person name="Hudson M.E."/>
            <person name="Chen W."/>
            <person name="Deciu C."/>
            <person name="Hutchison D."/>
            <person name="Eads J.R."/>
            <person name="Anderson A."/>
            <person name="Fernandes F."/>
            <person name="Szeto E."/>
            <person name="Lapidus A."/>
            <person name="Kyrpides N.C."/>
            <person name="Saier M.H.Jr."/>
            <person name="Richardson P.M."/>
            <person name="Rachel R."/>
            <person name="Huber H."/>
            <person name="Eisen J.A."/>
            <person name="Koonin E.V."/>
            <person name="Keller M."/>
            <person name="Stetter K.O."/>
        </authorList>
    </citation>
    <scope>NUCLEOTIDE SEQUENCE [LARGE SCALE GENOMIC DNA]</scope>
    <source>
        <strain evidence="4">KIN4/I / DSM 18386 / JCM 14125</strain>
    </source>
</reference>
<dbReference type="GO" id="GO:0004176">
    <property type="term" value="F:ATP-dependent peptidase activity"/>
    <property type="evidence" value="ECO:0007669"/>
    <property type="project" value="TreeGrafter"/>
</dbReference>
<protein>
    <submittedName>
        <fullName evidence="3">AAA ATPase, central domain protein</fullName>
    </submittedName>
</protein>
<dbReference type="GO" id="GO:0045037">
    <property type="term" value="P:protein import into chloroplast stroma"/>
    <property type="evidence" value="ECO:0007669"/>
    <property type="project" value="TreeGrafter"/>
</dbReference>
<evidence type="ECO:0000256" key="1">
    <source>
        <dbReference type="SAM" id="MobiDB-lite"/>
    </source>
</evidence>
<evidence type="ECO:0000313" key="3">
    <source>
        <dbReference type="EMBL" id="ABU82114.1"/>
    </source>
</evidence>
<dbReference type="SMART" id="SM00382">
    <property type="entry name" value="AAA"/>
    <property type="match status" value="1"/>
</dbReference>
<dbReference type="CDD" id="cd19481">
    <property type="entry name" value="RecA-like_protease"/>
    <property type="match status" value="1"/>
</dbReference>
<feature type="region of interest" description="Disordered" evidence="1">
    <location>
        <begin position="1"/>
        <end position="25"/>
    </location>
</feature>
<dbReference type="HOGENOM" id="CLU_527485_0_0_2"/>
<evidence type="ECO:0000259" key="2">
    <source>
        <dbReference type="SMART" id="SM00382"/>
    </source>
</evidence>
<dbReference type="eggNOG" id="arCOG01308">
    <property type="taxonomic scope" value="Archaea"/>
</dbReference>
<gene>
    <name evidence="3" type="ordered locus">Igni_0934</name>
</gene>
<proteinExistence type="predicted"/>
<dbReference type="GO" id="GO:0006508">
    <property type="term" value="P:proteolysis"/>
    <property type="evidence" value="ECO:0007669"/>
    <property type="project" value="TreeGrafter"/>
</dbReference>
<dbReference type="SUPFAM" id="SSF52540">
    <property type="entry name" value="P-loop containing nucleoside triphosphate hydrolases"/>
    <property type="match status" value="1"/>
</dbReference>
<sequence>MKPFVNKLPDWGSPGREGVGGTKKLTRDNQHKSAKVLKNEMLGTKVAYEVSKGFKPDFSDNLLLSSNLYSKIEELVLDEVIGGIKLKEPTPNIYVKFKSFVNASSTDVFASFVNYYLHLLAYKADANVVLVAFDELKNKNRIIAKRFVALAQKPRGPEGERSEEDDTAILIGLLFSDSRAKRYNHKALIRKTKNAAQGFLQRYSRELGLPNVKLAGPTLFVHVAAEFPENEIKIDVRDGHESIKITIPLRVPEWSLDDFPEELGEELRTLVIDPITNKMAFAPKGMLLVGPPGVGKTILVEAVAGGLGRKLLELEPGMYRSMWYGQTEKILKEIFNAVSKRKDEVVVLIDDAEFLMDRGLAVHEGYVSEMNVFLKLLQNRERPLIAMTTNHPQLLDQALVRPGRVDLAVIVGYPDKEFRRKIVERAAKRYELKMDEHLIEKVVRVTRWFSNAEIDSLIRMAAAKGKGKITEESVEWARRRFHIDEGERERLQESLRWYANKLQGMVVSYVKNPWEV</sequence>
<dbReference type="Proteomes" id="UP000000262">
    <property type="component" value="Chromosome"/>
</dbReference>
<dbReference type="AlphaFoldDB" id="A8AB12"/>
<organism evidence="3 4">
    <name type="scientific">Ignicoccus hospitalis (strain KIN4/I / DSM 18386 / JCM 14125)</name>
    <dbReference type="NCBI Taxonomy" id="453591"/>
    <lineage>
        <taxon>Archaea</taxon>
        <taxon>Thermoproteota</taxon>
        <taxon>Thermoprotei</taxon>
        <taxon>Desulfurococcales</taxon>
        <taxon>Desulfurococcaceae</taxon>
        <taxon>Ignicoccus</taxon>
    </lineage>
</organism>
<accession>A8AB12</accession>
<keyword evidence="4" id="KW-1185">Reference proteome</keyword>
<dbReference type="KEGG" id="iho:Igni_0934"/>
<dbReference type="GO" id="GO:0005524">
    <property type="term" value="F:ATP binding"/>
    <property type="evidence" value="ECO:0007669"/>
    <property type="project" value="InterPro"/>
</dbReference>
<dbReference type="Gene3D" id="1.10.8.60">
    <property type="match status" value="1"/>
</dbReference>
<dbReference type="InterPro" id="IPR027417">
    <property type="entry name" value="P-loop_NTPase"/>
</dbReference>
<dbReference type="InterPro" id="IPR003593">
    <property type="entry name" value="AAA+_ATPase"/>
</dbReference>
<dbReference type="PhylomeDB" id="A8AB12"/>
<name>A8AB12_IGNH4</name>
<dbReference type="Pfam" id="PF00004">
    <property type="entry name" value="AAA"/>
    <property type="match status" value="1"/>
</dbReference>
<dbReference type="STRING" id="453591.Igni_0934"/>
<dbReference type="EMBL" id="CP000816">
    <property type="protein sequence ID" value="ABU82114.1"/>
    <property type="molecule type" value="Genomic_DNA"/>
</dbReference>
<dbReference type="GO" id="GO:0016887">
    <property type="term" value="F:ATP hydrolysis activity"/>
    <property type="evidence" value="ECO:0007669"/>
    <property type="project" value="InterPro"/>
</dbReference>
<feature type="domain" description="AAA+ ATPase" evidence="2">
    <location>
        <begin position="282"/>
        <end position="415"/>
    </location>
</feature>
<dbReference type="Gene3D" id="3.40.50.300">
    <property type="entry name" value="P-loop containing nucleotide triphosphate hydrolases"/>
    <property type="match status" value="1"/>
</dbReference>
<dbReference type="PANTHER" id="PTHR23076">
    <property type="entry name" value="METALLOPROTEASE M41 FTSH"/>
    <property type="match status" value="1"/>
</dbReference>
<dbReference type="PANTHER" id="PTHR23076:SF37">
    <property type="entry name" value="ATP-DEPENDENT ZINC METALLOPROTEASE FTSH 4, MITOCHONDRIAL"/>
    <property type="match status" value="1"/>
</dbReference>
<dbReference type="InterPro" id="IPR003959">
    <property type="entry name" value="ATPase_AAA_core"/>
</dbReference>
<evidence type="ECO:0000313" key="4">
    <source>
        <dbReference type="Proteomes" id="UP000000262"/>
    </source>
</evidence>